<dbReference type="AlphaFoldDB" id="A0A0X2NLP5"/>
<dbReference type="Pfam" id="PF20466">
    <property type="entry name" value="MmeI_TRD"/>
    <property type="match status" value="1"/>
</dbReference>
<evidence type="ECO:0000256" key="2">
    <source>
        <dbReference type="ARBA" id="ARBA00022603"/>
    </source>
</evidence>
<evidence type="ECO:0000259" key="8">
    <source>
        <dbReference type="Pfam" id="PF20473"/>
    </source>
</evidence>
<dbReference type="GO" id="GO:0032259">
    <property type="term" value="P:methylation"/>
    <property type="evidence" value="ECO:0007669"/>
    <property type="project" value="UniProtKB-KW"/>
</dbReference>
<comment type="catalytic activity">
    <reaction evidence="4">
        <text>a 2'-deoxyadenosine in DNA + S-adenosyl-L-methionine = an N(6)-methyl-2'-deoxyadenosine in DNA + S-adenosyl-L-homocysteine + H(+)</text>
        <dbReference type="Rhea" id="RHEA:15197"/>
        <dbReference type="Rhea" id="RHEA-COMP:12418"/>
        <dbReference type="Rhea" id="RHEA-COMP:12419"/>
        <dbReference type="ChEBI" id="CHEBI:15378"/>
        <dbReference type="ChEBI" id="CHEBI:57856"/>
        <dbReference type="ChEBI" id="CHEBI:59789"/>
        <dbReference type="ChEBI" id="CHEBI:90615"/>
        <dbReference type="ChEBI" id="CHEBI:90616"/>
        <dbReference type="EC" id="2.1.1.72"/>
    </reaction>
</comment>
<dbReference type="Pfam" id="PF20465">
    <property type="entry name" value="MmeI_hel"/>
    <property type="match status" value="1"/>
</dbReference>
<evidence type="ECO:0000259" key="6">
    <source>
        <dbReference type="Pfam" id="PF20466"/>
    </source>
</evidence>
<evidence type="ECO:0000259" key="7">
    <source>
        <dbReference type="Pfam" id="PF20467"/>
    </source>
</evidence>
<evidence type="ECO:0000256" key="4">
    <source>
        <dbReference type="ARBA" id="ARBA00047942"/>
    </source>
</evidence>
<dbReference type="InterPro" id="IPR046816">
    <property type="entry name" value="MmeI_Mtase"/>
</dbReference>
<reference evidence="10" key="1">
    <citation type="submission" date="2015-11" db="EMBL/GenBank/DDBJ databases">
        <authorList>
            <person name="Dugat-Bony E."/>
        </authorList>
    </citation>
    <scope>NUCLEOTIDE SEQUENCE [LARGE SCALE GENOMIC DNA]</scope>
    <source>
        <strain evidence="10">Mu292</strain>
    </source>
</reference>
<dbReference type="REBASE" id="158103">
    <property type="entry name" value="Cva292ORF993P"/>
</dbReference>
<keyword evidence="2 9" id="KW-0489">Methyltransferase</keyword>
<dbReference type="GO" id="GO:0009007">
    <property type="term" value="F:site-specific DNA-methyltransferase (adenine-specific) activity"/>
    <property type="evidence" value="ECO:0007669"/>
    <property type="project" value="UniProtKB-EC"/>
</dbReference>
<dbReference type="InterPro" id="IPR050953">
    <property type="entry name" value="N4_N6_ade-DNA_methylase"/>
</dbReference>
<keyword evidence="10" id="KW-1185">Reference proteome</keyword>
<dbReference type="Gene3D" id="3.40.50.150">
    <property type="entry name" value="Vaccinia Virus protein VP39"/>
    <property type="match status" value="1"/>
</dbReference>
<dbReference type="Proteomes" id="UP000182498">
    <property type="component" value="Unassembled WGS sequence"/>
</dbReference>
<evidence type="ECO:0000313" key="10">
    <source>
        <dbReference type="Proteomes" id="UP000182498"/>
    </source>
</evidence>
<dbReference type="Pfam" id="PF20467">
    <property type="entry name" value="MmeI_C"/>
    <property type="match status" value="1"/>
</dbReference>
<feature type="domain" description="MmeI-like helicase spacer" evidence="5">
    <location>
        <begin position="191"/>
        <end position="242"/>
    </location>
</feature>
<name>A0A0X2NLP5_9CORY</name>
<evidence type="ECO:0000259" key="5">
    <source>
        <dbReference type="Pfam" id="PF20465"/>
    </source>
</evidence>
<dbReference type="EC" id="2.1.1.72" evidence="1"/>
<dbReference type="InterPro" id="IPR046818">
    <property type="entry name" value="MmeI_C"/>
</dbReference>
<dbReference type="Pfam" id="PF20473">
    <property type="entry name" value="MmeI_Mtase"/>
    <property type="match status" value="1"/>
</dbReference>
<dbReference type="OrthoDB" id="4280289at2"/>
<dbReference type="InterPro" id="IPR029063">
    <property type="entry name" value="SAM-dependent_MTases_sf"/>
</dbReference>
<feature type="domain" description="MmeI-like C-terminal" evidence="7">
    <location>
        <begin position="899"/>
        <end position="975"/>
    </location>
</feature>
<dbReference type="InterPro" id="IPR046819">
    <property type="entry name" value="MmeI_hel"/>
</dbReference>
<feature type="domain" description="MmeI-like target recognition" evidence="6">
    <location>
        <begin position="690"/>
        <end position="895"/>
    </location>
</feature>
<feature type="domain" description="MmeI-like DNA-methyltransferase" evidence="8">
    <location>
        <begin position="350"/>
        <end position="633"/>
    </location>
</feature>
<evidence type="ECO:0000313" key="9">
    <source>
        <dbReference type="EMBL" id="CUU65661.1"/>
    </source>
</evidence>
<dbReference type="PANTHER" id="PTHR33841:SF1">
    <property type="entry name" value="DNA METHYLTRANSFERASE A"/>
    <property type="match status" value="1"/>
</dbReference>
<evidence type="ECO:0000256" key="1">
    <source>
        <dbReference type="ARBA" id="ARBA00011900"/>
    </source>
</evidence>
<dbReference type="PANTHER" id="PTHR33841">
    <property type="entry name" value="DNA METHYLTRANSFERASE YEEA-RELATED"/>
    <property type="match status" value="1"/>
</dbReference>
<dbReference type="SUPFAM" id="SSF53335">
    <property type="entry name" value="S-adenosyl-L-methionine-dependent methyltransferases"/>
    <property type="match status" value="1"/>
</dbReference>
<dbReference type="InterPro" id="IPR046820">
    <property type="entry name" value="MmeI_TRD"/>
</dbReference>
<accession>A0A0X2NLP5</accession>
<dbReference type="RefSeq" id="WP_073883761.1">
    <property type="nucleotide sequence ID" value="NZ_FAUH01000005.1"/>
</dbReference>
<organism evidence="9 10">
    <name type="scientific">Corynebacterium variabile</name>
    <dbReference type="NCBI Taxonomy" id="1727"/>
    <lineage>
        <taxon>Bacteria</taxon>
        <taxon>Bacillati</taxon>
        <taxon>Actinomycetota</taxon>
        <taxon>Actinomycetes</taxon>
        <taxon>Mycobacteriales</taxon>
        <taxon>Corynebacteriaceae</taxon>
        <taxon>Corynebacterium</taxon>
    </lineage>
</organism>
<keyword evidence="3 9" id="KW-0808">Transferase</keyword>
<gene>
    <name evidence="9" type="ORF">CVAR292_00993</name>
</gene>
<proteinExistence type="predicted"/>
<evidence type="ECO:0000256" key="3">
    <source>
        <dbReference type="ARBA" id="ARBA00022679"/>
    </source>
</evidence>
<protein>
    <recommendedName>
        <fullName evidence="1">site-specific DNA-methyltransferase (adenine-specific)</fullName>
        <ecNumber evidence="1">2.1.1.72</ecNumber>
    </recommendedName>
</protein>
<dbReference type="EMBL" id="FAUH01000005">
    <property type="protein sequence ID" value="CUU65661.1"/>
    <property type="molecule type" value="Genomic_DNA"/>
</dbReference>
<sequence length="980" mass="110288">MTDFMSFVDKGEFTELFEELGWDQAPRSLKPVSVQRITVGGTGEPEVTAEPVASQDGLTVWVVRSTSLPSVTLQRSVDDKVRQFSAVRLIIFTDGTHQSWRWPRSGATAATNQRLLHHHYTVGNEEQHDDLARRLAMIELKVGERIGITEIQARMAKAFNDEAVRRSQQASGHMKRMNQTLLDADVSTDSASSLLVRLLFLFFGDDTRMWPTDTFQNWVLHHTTGGNIHAKLTELFGVLCDPELDGCLVAPGEKRKGRYAGTEFEDFRRIDGLYRERVELPQLNEDFRQQVMEAGDFDWAKVNPDIFGAMFQQLVDPAQLREMGEHYTSEENIQKVIEPLFLDEYRQKFEDAYDDREALLEIQDELASLQFLDPACGCGNFLIQAYKHLRGLEFEILTRADELETSELKELITLHNSKQKKVKDITDVRRRYAELTSASIEFGDDVLRSSKLSMRQFFGIEINPWPAKVASTAMLLVDHLCNQAWGENVVRLPIEETPEIVCANALRTDWHNVVPDSFRRLYVFGNPPFVGQYTKTSEQTADMKQVWGKDYDGYLDYVTGWHAKTKDLLADRTGDFAFVTTNSITQGQPVPALFGPLYREGWDIKFAHRTFAWDSDAPGQAAVHCVIVGFTRNPLAVKKPTQRSIDQVQDAELNAAMAATVEQRLWDYALQKGVPHEVPLTTGINAYLVDGPRVLVKKANKPMSVEMIDARYGSKTADNGHLIVETTEYAVVAADPVAAKYLRPFVGSRELVRGLNRWCLWMEGADPKDISRSPLLKERVAAVREFRLNATTTGDAYKLRSTPHLFRPNPKRPSTDYLCIPSVVSETRPYFTAAQLPAETIISNAVFSVEDPTELSFALISSSMFIAWQKAVGGRMKSDLRFSNTLTWNTFPVPGLDGKTRAAIIAAGQGVRAARALHPDRSLAKAYDPNTMDSELIMAHDALDLVVDKAFGADHPLSTGRERLAILFANYMELCSRQGE</sequence>